<evidence type="ECO:0000313" key="2">
    <source>
        <dbReference type="Proteomes" id="UP001501455"/>
    </source>
</evidence>
<dbReference type="SUPFAM" id="SSF51197">
    <property type="entry name" value="Clavaminate synthase-like"/>
    <property type="match status" value="1"/>
</dbReference>
<dbReference type="RefSeq" id="WP_193460373.1">
    <property type="nucleotide sequence ID" value="NZ_BAAAXF010000014.1"/>
</dbReference>
<proteinExistence type="predicted"/>
<protein>
    <recommendedName>
        <fullName evidence="3">Phytanoyl-CoA dioxygenase</fullName>
    </recommendedName>
</protein>
<dbReference type="Proteomes" id="UP001501455">
    <property type="component" value="Unassembled WGS sequence"/>
</dbReference>
<organism evidence="1 2">
    <name type="scientific">Streptomyces prasinosporus</name>
    <dbReference type="NCBI Taxonomy" id="68256"/>
    <lineage>
        <taxon>Bacteria</taxon>
        <taxon>Bacillati</taxon>
        <taxon>Actinomycetota</taxon>
        <taxon>Actinomycetes</taxon>
        <taxon>Kitasatosporales</taxon>
        <taxon>Streptomycetaceae</taxon>
        <taxon>Streptomyces</taxon>
        <taxon>Streptomyces albogriseolus group</taxon>
    </lineage>
</organism>
<sequence length="249" mass="26935">MRALPGLSPHEYGVPDRWLSLLRQFGLVVASAWISGQRLDRLLEEHHRAFLSTSESGTTQERGGKAVAEVAYRPGIPSRALRLTAAAAHAFPETQAFLKDTTLATVAAAYLGEDASINQFAYLTLDVAHATPVTELHYDRKHALKAYVCLTPAHEDWGAPAFVPGTHHHGRSIREAHLAAGMPQDLLPITRGHQEYVPVGLQGPPGTLVLFDTDCLHQGGTVATGRARRVLRGHSHPCPVSHPDEGRAG</sequence>
<gene>
    <name evidence="1" type="ORF">GCM10019016_010220</name>
</gene>
<dbReference type="Gene3D" id="2.60.120.620">
    <property type="entry name" value="q2cbj1_9rhob like domain"/>
    <property type="match status" value="1"/>
</dbReference>
<comment type="caution">
    <text evidence="1">The sequence shown here is derived from an EMBL/GenBank/DDBJ whole genome shotgun (WGS) entry which is preliminary data.</text>
</comment>
<accession>A0ABP6TFC8</accession>
<dbReference type="Pfam" id="PF05721">
    <property type="entry name" value="PhyH"/>
    <property type="match status" value="1"/>
</dbReference>
<evidence type="ECO:0008006" key="3">
    <source>
        <dbReference type="Google" id="ProtNLM"/>
    </source>
</evidence>
<dbReference type="InterPro" id="IPR008775">
    <property type="entry name" value="Phytyl_CoA_dOase-like"/>
</dbReference>
<reference evidence="2" key="1">
    <citation type="journal article" date="2019" name="Int. J. Syst. Evol. Microbiol.">
        <title>The Global Catalogue of Microorganisms (GCM) 10K type strain sequencing project: providing services to taxonomists for standard genome sequencing and annotation.</title>
        <authorList>
            <consortium name="The Broad Institute Genomics Platform"/>
            <consortium name="The Broad Institute Genome Sequencing Center for Infectious Disease"/>
            <person name="Wu L."/>
            <person name="Ma J."/>
        </authorList>
    </citation>
    <scope>NUCLEOTIDE SEQUENCE [LARGE SCALE GENOMIC DNA]</scope>
    <source>
        <strain evidence="2">JCM 4816</strain>
    </source>
</reference>
<evidence type="ECO:0000313" key="1">
    <source>
        <dbReference type="EMBL" id="GAA3493923.1"/>
    </source>
</evidence>
<name>A0ABP6TFC8_9ACTN</name>
<keyword evidence="2" id="KW-1185">Reference proteome</keyword>
<dbReference type="EMBL" id="BAAAXF010000014">
    <property type="protein sequence ID" value="GAA3493923.1"/>
    <property type="molecule type" value="Genomic_DNA"/>
</dbReference>